<dbReference type="Proteomes" id="UP001209854">
    <property type="component" value="Unassembled WGS sequence"/>
</dbReference>
<keyword evidence="2 8" id="KW-0808">Transferase</keyword>
<organism evidence="11 12">
    <name type="scientific">Endozoicomonas gorgoniicola</name>
    <dbReference type="NCBI Taxonomy" id="1234144"/>
    <lineage>
        <taxon>Bacteria</taxon>
        <taxon>Pseudomonadati</taxon>
        <taxon>Pseudomonadota</taxon>
        <taxon>Gammaproteobacteria</taxon>
        <taxon>Oceanospirillales</taxon>
        <taxon>Endozoicomonadaceae</taxon>
        <taxon>Endozoicomonas</taxon>
    </lineage>
</organism>
<evidence type="ECO:0000313" key="11">
    <source>
        <dbReference type="EMBL" id="MCW7555302.1"/>
    </source>
</evidence>
<evidence type="ECO:0000256" key="2">
    <source>
        <dbReference type="ARBA" id="ARBA00022679"/>
    </source>
</evidence>
<comment type="caution">
    <text evidence="11">The sequence shown here is derived from an EMBL/GenBank/DDBJ whole genome shotgun (WGS) entry which is preliminary data.</text>
</comment>
<dbReference type="RefSeq" id="WP_262565070.1">
    <property type="nucleotide sequence ID" value="NZ_JAPFCC010000001.1"/>
</dbReference>
<proteinExistence type="inferred from homology"/>
<evidence type="ECO:0000256" key="4">
    <source>
        <dbReference type="ARBA" id="ARBA00022741"/>
    </source>
</evidence>
<dbReference type="Pfam" id="PF01636">
    <property type="entry name" value="APH"/>
    <property type="match status" value="1"/>
</dbReference>
<dbReference type="PANTHER" id="PTHR21064">
    <property type="entry name" value="AMINOGLYCOSIDE PHOSPHOTRANSFERASE DOMAIN-CONTAINING PROTEIN-RELATED"/>
    <property type="match status" value="1"/>
</dbReference>
<feature type="domain" description="Aminoglycoside phosphotransferase" evidence="10">
    <location>
        <begin position="27"/>
        <end position="260"/>
    </location>
</feature>
<comment type="catalytic activity">
    <reaction evidence="8">
        <text>L-homoserine + ATP = O-phospho-L-homoserine + ADP + H(+)</text>
        <dbReference type="Rhea" id="RHEA:13985"/>
        <dbReference type="ChEBI" id="CHEBI:15378"/>
        <dbReference type="ChEBI" id="CHEBI:30616"/>
        <dbReference type="ChEBI" id="CHEBI:57476"/>
        <dbReference type="ChEBI" id="CHEBI:57590"/>
        <dbReference type="ChEBI" id="CHEBI:456216"/>
        <dbReference type="EC" id="2.7.1.39"/>
    </reaction>
</comment>
<keyword evidence="1 8" id="KW-0028">Amino-acid biosynthesis</keyword>
<gene>
    <name evidence="8" type="primary">thrB</name>
    <name evidence="11" type="ORF">NX722_22265</name>
</gene>
<name>A0ABT3N0Z6_9GAMM</name>
<comment type="similarity">
    <text evidence="7 8">Belongs to the pseudomonas-type ThrB family.</text>
</comment>
<evidence type="ECO:0000256" key="8">
    <source>
        <dbReference type="HAMAP-Rule" id="MF_00301"/>
    </source>
</evidence>
<dbReference type="InterPro" id="IPR005280">
    <property type="entry name" value="Homoserine_kinase_II"/>
</dbReference>
<dbReference type="EMBL" id="JAPFCC010000001">
    <property type="protein sequence ID" value="MCW7555302.1"/>
    <property type="molecule type" value="Genomic_DNA"/>
</dbReference>
<evidence type="ECO:0000256" key="3">
    <source>
        <dbReference type="ARBA" id="ARBA00022697"/>
    </source>
</evidence>
<dbReference type="HAMAP" id="MF_00301">
    <property type="entry name" value="Homoser_kinase_2"/>
    <property type="match status" value="1"/>
</dbReference>
<evidence type="ECO:0000256" key="5">
    <source>
        <dbReference type="ARBA" id="ARBA00022777"/>
    </source>
</evidence>
<accession>A0ABT3N0Z6</accession>
<reference evidence="11 12" key="1">
    <citation type="submission" date="2022-10" db="EMBL/GenBank/DDBJ databases">
        <title>High-quality genome sequences of two octocoral-associated bacteria, Endozoicomonas euniceicola EF212 and Endozoicomonas gorgoniicola PS125.</title>
        <authorList>
            <person name="Chiou Y.-J."/>
            <person name="Chen Y.-H."/>
        </authorList>
    </citation>
    <scope>NUCLEOTIDE SEQUENCE [LARGE SCALE GENOMIC DNA]</scope>
    <source>
        <strain evidence="11 12">PS125</strain>
    </source>
</reference>
<evidence type="ECO:0000256" key="9">
    <source>
        <dbReference type="NCBIfam" id="TIGR00938"/>
    </source>
</evidence>
<evidence type="ECO:0000256" key="6">
    <source>
        <dbReference type="ARBA" id="ARBA00022840"/>
    </source>
</evidence>
<keyword evidence="6 8" id="KW-0067">ATP-binding</keyword>
<protein>
    <recommendedName>
        <fullName evidence="8 9">Homoserine kinase</fullName>
        <shortName evidence="8">HK</shortName>
        <shortName evidence="8">HSK</shortName>
        <ecNumber evidence="8 9">2.7.1.39</ecNumber>
    </recommendedName>
</protein>
<dbReference type="NCBIfam" id="NF003558">
    <property type="entry name" value="PRK05231.1"/>
    <property type="match status" value="1"/>
</dbReference>
<sequence>MSVYTHLSASDIESLLSHYDLGALCDFTGIESGVENTNYFIDLKSGNTQQRYVLTLFEYLPEETLPFFIDFTTELSEGGIRVPAPIRDRQGEALHTLKGKPCLISPCFKGQHLSTISAEHCRQIGTQLAKLHLIGQKSSLQQENQRGIPWLKLQVKRLSPLLPSHEAELMQTLWQDILSELSTHEQSKACQLPTGLIHGDLFHDNVLFDQEKITGIIDFYNACHDYLLYDLAVTVNDWCINPDLSLNDNRLTAITHAYSQVRSFTPQEKESWPLMLRLAAFRFWISRIITFVHPEQEVDKEHQENQVLNFKDPDEFKKMVLLRSQENIPVLP</sequence>
<keyword evidence="3 8" id="KW-0791">Threonine biosynthesis</keyword>
<dbReference type="InterPro" id="IPR050249">
    <property type="entry name" value="Pseudomonas-type_ThrB"/>
</dbReference>
<dbReference type="PANTHER" id="PTHR21064:SF6">
    <property type="entry name" value="AMINOGLYCOSIDE PHOSPHOTRANSFERASE DOMAIN-CONTAINING PROTEIN"/>
    <property type="match status" value="1"/>
</dbReference>
<evidence type="ECO:0000259" key="10">
    <source>
        <dbReference type="Pfam" id="PF01636"/>
    </source>
</evidence>
<comment type="pathway">
    <text evidence="8">Amino-acid biosynthesis; L-threonine biosynthesis; L-threonine from L-aspartate: step 4/5.</text>
</comment>
<dbReference type="Gene3D" id="3.90.1200.10">
    <property type="match status" value="1"/>
</dbReference>
<evidence type="ECO:0000256" key="7">
    <source>
        <dbReference type="ARBA" id="ARBA00038240"/>
    </source>
</evidence>
<dbReference type="InterPro" id="IPR011009">
    <property type="entry name" value="Kinase-like_dom_sf"/>
</dbReference>
<keyword evidence="4 8" id="KW-0547">Nucleotide-binding</keyword>
<dbReference type="InterPro" id="IPR002575">
    <property type="entry name" value="Aminoglycoside_PTrfase"/>
</dbReference>
<evidence type="ECO:0000256" key="1">
    <source>
        <dbReference type="ARBA" id="ARBA00022605"/>
    </source>
</evidence>
<keyword evidence="5 8" id="KW-0418">Kinase</keyword>
<dbReference type="NCBIfam" id="TIGR00938">
    <property type="entry name" value="thrB_alt"/>
    <property type="match status" value="1"/>
</dbReference>
<keyword evidence="12" id="KW-1185">Reference proteome</keyword>
<dbReference type="Gene3D" id="3.30.200.20">
    <property type="entry name" value="Phosphorylase Kinase, domain 1"/>
    <property type="match status" value="1"/>
</dbReference>
<dbReference type="SUPFAM" id="SSF56112">
    <property type="entry name" value="Protein kinase-like (PK-like)"/>
    <property type="match status" value="1"/>
</dbReference>
<evidence type="ECO:0000313" key="12">
    <source>
        <dbReference type="Proteomes" id="UP001209854"/>
    </source>
</evidence>
<dbReference type="GO" id="GO:0004413">
    <property type="term" value="F:homoserine kinase activity"/>
    <property type="evidence" value="ECO:0007669"/>
    <property type="project" value="UniProtKB-EC"/>
</dbReference>
<dbReference type="EC" id="2.7.1.39" evidence="8 9"/>
<dbReference type="CDD" id="cd05153">
    <property type="entry name" value="HomoserineK_II"/>
    <property type="match status" value="1"/>
</dbReference>